<evidence type="ECO:0000313" key="3">
    <source>
        <dbReference type="EMBL" id="CAG5081317.1"/>
    </source>
</evidence>
<accession>A0A8J2H7L3</accession>
<dbReference type="GO" id="GO:0012506">
    <property type="term" value="C:vesicle membrane"/>
    <property type="evidence" value="ECO:0007669"/>
    <property type="project" value="TreeGrafter"/>
</dbReference>
<dbReference type="GO" id="GO:0005634">
    <property type="term" value="C:nucleus"/>
    <property type="evidence" value="ECO:0007669"/>
    <property type="project" value="TreeGrafter"/>
</dbReference>
<dbReference type="GO" id="GO:0005544">
    <property type="term" value="F:calcium-dependent phospholipid binding"/>
    <property type="evidence" value="ECO:0007669"/>
    <property type="project" value="InterPro"/>
</dbReference>
<keyword evidence="4" id="KW-1185">Reference proteome</keyword>
<feature type="signal peptide" evidence="2">
    <location>
        <begin position="1"/>
        <end position="20"/>
    </location>
</feature>
<dbReference type="Proteomes" id="UP000786811">
    <property type="component" value="Unassembled WGS sequence"/>
</dbReference>
<organism evidence="3 4">
    <name type="scientific">Cotesia congregata</name>
    <name type="common">Parasitoid wasp</name>
    <name type="synonym">Apanteles congregatus</name>
    <dbReference type="NCBI Taxonomy" id="51543"/>
    <lineage>
        <taxon>Eukaryota</taxon>
        <taxon>Metazoa</taxon>
        <taxon>Ecdysozoa</taxon>
        <taxon>Arthropoda</taxon>
        <taxon>Hexapoda</taxon>
        <taxon>Insecta</taxon>
        <taxon>Pterygota</taxon>
        <taxon>Neoptera</taxon>
        <taxon>Endopterygota</taxon>
        <taxon>Hymenoptera</taxon>
        <taxon>Apocrita</taxon>
        <taxon>Ichneumonoidea</taxon>
        <taxon>Braconidae</taxon>
        <taxon>Microgastrinae</taxon>
        <taxon>Cotesia</taxon>
    </lineage>
</organism>
<evidence type="ECO:0000313" key="4">
    <source>
        <dbReference type="Proteomes" id="UP000786811"/>
    </source>
</evidence>
<dbReference type="EMBL" id="CAJNRD030001118">
    <property type="protein sequence ID" value="CAG5081317.1"/>
    <property type="molecule type" value="Genomic_DNA"/>
</dbReference>
<comment type="caution">
    <text evidence="3">The sequence shown here is derived from an EMBL/GenBank/DDBJ whole genome shotgun (WGS) entry which is preliminary data.</text>
</comment>
<reference evidence="3" key="1">
    <citation type="submission" date="2021-04" db="EMBL/GenBank/DDBJ databases">
        <authorList>
            <person name="Chebbi M.A.C M."/>
        </authorList>
    </citation>
    <scope>NUCLEOTIDE SEQUENCE</scope>
</reference>
<feature type="chain" id="PRO_5035186963" evidence="2">
    <location>
        <begin position="21"/>
        <end position="1026"/>
    </location>
</feature>
<dbReference type="InterPro" id="IPR037104">
    <property type="entry name" value="Annexin_sf"/>
</dbReference>
<dbReference type="SUPFAM" id="SSF47874">
    <property type="entry name" value="Annexin"/>
    <property type="match status" value="1"/>
</dbReference>
<evidence type="ECO:0000256" key="2">
    <source>
        <dbReference type="SAM" id="SignalP"/>
    </source>
</evidence>
<dbReference type="PANTHER" id="PTHR10502:SF102">
    <property type="entry name" value="ANNEXIN B11"/>
    <property type="match status" value="1"/>
</dbReference>
<dbReference type="GO" id="GO:0005886">
    <property type="term" value="C:plasma membrane"/>
    <property type="evidence" value="ECO:0007669"/>
    <property type="project" value="TreeGrafter"/>
</dbReference>
<evidence type="ECO:0000256" key="1">
    <source>
        <dbReference type="ARBA" id="ARBA00007831"/>
    </source>
</evidence>
<gene>
    <name evidence="3" type="ORF">HICCMSTLAB_LOCUS3248</name>
</gene>
<dbReference type="AlphaFoldDB" id="A0A8J2H7L3"/>
<keyword evidence="2" id="KW-0732">Signal</keyword>
<protein>
    <submittedName>
        <fullName evidence="3">Similar to ANXA8: Annexin A8 (Oryctolagus cuniculus)</fullName>
    </submittedName>
</protein>
<sequence>MAKPTFSLLGIFLLITIATAAIIIEPIPDKNVTRRSVVIDSIKKLGGDALDVVDGTFDFLGRLFGVNSKRPVPVAVKNMDDLRKAILYHDDDEVTKILLRENFFNSEIVAARYRQRFWSDIKNDIKASFTGAYRDLLVAFVEDKYEFLAKELHDGIFGISGGNIYAGLDVLCNPKADQIAQIIRAYRLKYGRKLTSDLAYVPDLNIRASIMRFAQGQKLSQYAYNPAMVEFSGYDRNDAYYNELLCTRDGPRFFSDRLHSSLIYGDYRGLTRLMITLINHDGYESVMNAYQKKYGQSLMDTINLHTTGAYNYALWVIIDMAANHNLVYTDDIPSIIITFISFAIIVGINSETGYWHGYHVTRETSYNSIYKNFTQILNKTEGEITTVDRTVEVTNNRNNFSVSTDHSITTINKGVVTLDRTLETFNIDNVLSLHDHFFNISRGDTVTTGRNCTKWDSNDTNIEYVEVTNGKNHDQTIHVTTESIIQGYNNHSDRICLVYRTDGSIEIYSNETRYSSGELDIIDNSVEFIKNSEHIVDFSETIFNSGSIIGITRIVGTFHGQNLINVGSNDTSIDLSTNTRLIVILDDKGGKNITLIIEEVYANGTVFPQSRNAKFDASEECYSTDGTCESEDKVYMLQDAERYIEKATKRFYELRKIEEKAKKEFQDLTERKYNYHVYFLHNHRRYQRSKTFPYKDYQVTQETSYEGDVKNFTQALNKTVDKITTIDRTVELTNNMTNRKISTDHSITTTNNSVVTFDRTLEQFDVNGSLTSHDHFFNTSNGDAVISGKNSTFVIKEDSHNWLKSDYLEVLEQPGRDPTIDETVKFYSAGHELLLVNISRCRLDNNQSTPIFFCNSRVIGNERGKAISYSIERTASDGSQNFDYSFTKIDKENSVVIFGQAEANLAANGSVLTIDMTDNITDPSNKSKKVSHLIIINDGSGESPVEQTIQYFAHNGTLLDLEFYKGTVIDEIISITNGTDDKIVRDQMNFTIHISYMDLEYTRGKSNNEMLNLILNCQSLLNKDSC</sequence>
<dbReference type="OrthoDB" id="7688458at2759"/>
<proteinExistence type="inferred from homology"/>
<name>A0A8J2H7L3_COTCN</name>
<dbReference type="GO" id="GO:0005737">
    <property type="term" value="C:cytoplasm"/>
    <property type="evidence" value="ECO:0007669"/>
    <property type="project" value="TreeGrafter"/>
</dbReference>
<dbReference type="PANTHER" id="PTHR10502">
    <property type="entry name" value="ANNEXIN"/>
    <property type="match status" value="1"/>
</dbReference>
<dbReference type="GO" id="GO:0005509">
    <property type="term" value="F:calcium ion binding"/>
    <property type="evidence" value="ECO:0007669"/>
    <property type="project" value="InterPro"/>
</dbReference>
<dbReference type="GO" id="GO:0001786">
    <property type="term" value="F:phosphatidylserine binding"/>
    <property type="evidence" value="ECO:0007669"/>
    <property type="project" value="TreeGrafter"/>
</dbReference>
<dbReference type="Gene3D" id="1.10.220.10">
    <property type="entry name" value="Annexin"/>
    <property type="match status" value="1"/>
</dbReference>
<comment type="similarity">
    <text evidence="1">Belongs to the annexin family.</text>
</comment>